<name>A0A1X0D988_9MYCO</name>
<evidence type="ECO:0008006" key="3">
    <source>
        <dbReference type="Google" id="ProtNLM"/>
    </source>
</evidence>
<dbReference type="OrthoDB" id="3173471at2"/>
<dbReference type="RefSeq" id="WP_083042344.1">
    <property type="nucleotide sequence ID" value="NZ_MVHP01000002.1"/>
</dbReference>
<proteinExistence type="predicted"/>
<dbReference type="AlphaFoldDB" id="A0A1X0D988"/>
<comment type="caution">
    <text evidence="1">The sequence shown here is derived from an EMBL/GenBank/DDBJ whole genome shotgun (WGS) entry which is preliminary data.</text>
</comment>
<evidence type="ECO:0000313" key="2">
    <source>
        <dbReference type="Proteomes" id="UP000192772"/>
    </source>
</evidence>
<reference evidence="1 2" key="1">
    <citation type="submission" date="2017-02" db="EMBL/GenBank/DDBJ databases">
        <title>The new phylogeny of genus Mycobacterium.</title>
        <authorList>
            <person name="Tortoli E."/>
            <person name="Trovato A."/>
            <person name="Cirillo D.M."/>
        </authorList>
    </citation>
    <scope>NUCLEOTIDE SEQUENCE [LARGE SCALE GENOMIC DNA]</scope>
    <source>
        <strain evidence="1 2">FI-09383</strain>
    </source>
</reference>
<gene>
    <name evidence="1" type="ORF">BST23_02635</name>
</gene>
<sequence>MGEVFIGREAVERGVVTRHELQRWYAPMYPGVYVPKGFPSLHDRAAGAWLWSKRQGVITGVVASALHGAEWVDEGQPIELIWRATRSPSGLVVRNERIGDDETTRVDGLAVVTAARAAFDIGRHLPRDEAVERLDALTRAKPWSIEDVLLLAKRYRGARGLKRLSQALPLVDGGAASPQETRLRLLYLDAGLPRPATQIPVFDEYGQLVRILDMGWEHYGVAAEYDGDQHRTDRRQYVKDLRVYPKLERLGWQVVRVIKEDRPAEIVKRTCQKLTDRGWRGRVSLPRRARL</sequence>
<accession>A0A1X0D988</accession>
<organism evidence="1 2">
    <name type="scientific">Mycolicibacterium elephantis</name>
    <dbReference type="NCBI Taxonomy" id="81858"/>
    <lineage>
        <taxon>Bacteria</taxon>
        <taxon>Bacillati</taxon>
        <taxon>Actinomycetota</taxon>
        <taxon>Actinomycetes</taxon>
        <taxon>Mycobacteriales</taxon>
        <taxon>Mycobacteriaceae</taxon>
        <taxon>Mycolicibacterium</taxon>
    </lineage>
</organism>
<evidence type="ECO:0000313" key="1">
    <source>
        <dbReference type="EMBL" id="ORA68742.1"/>
    </source>
</evidence>
<protein>
    <recommendedName>
        <fullName evidence="3">DUF559 domain-containing protein</fullName>
    </recommendedName>
</protein>
<dbReference type="Proteomes" id="UP000192772">
    <property type="component" value="Unassembled WGS sequence"/>
</dbReference>
<dbReference type="STRING" id="81858.BST23_02635"/>
<dbReference type="EMBL" id="MVHP01000002">
    <property type="protein sequence ID" value="ORA68742.1"/>
    <property type="molecule type" value="Genomic_DNA"/>
</dbReference>